<organism evidence="8 9">
    <name type="scientific">Staphylococcus cohnii subsp. cohnii</name>
    <dbReference type="NCBI Taxonomy" id="74704"/>
    <lineage>
        <taxon>Bacteria</taxon>
        <taxon>Bacillati</taxon>
        <taxon>Bacillota</taxon>
        <taxon>Bacilli</taxon>
        <taxon>Bacillales</taxon>
        <taxon>Staphylococcaceae</taxon>
        <taxon>Staphylococcus</taxon>
        <taxon>Staphylococcus cohnii species complex</taxon>
    </lineage>
</organism>
<evidence type="ECO:0000256" key="3">
    <source>
        <dbReference type="ARBA" id="ARBA00023002"/>
    </source>
</evidence>
<dbReference type="GO" id="GO:0016616">
    <property type="term" value="F:oxidoreductase activity, acting on the CH-OH group of donors, NAD or NADP as acceptor"/>
    <property type="evidence" value="ECO:0007669"/>
    <property type="project" value="UniProtKB-ARBA"/>
</dbReference>
<dbReference type="SUPFAM" id="SSF51430">
    <property type="entry name" value="NAD(P)-linked oxidoreductase"/>
    <property type="match status" value="1"/>
</dbReference>
<evidence type="ECO:0000256" key="6">
    <source>
        <dbReference type="PIRSR" id="PIRSR000097-3"/>
    </source>
</evidence>
<dbReference type="PROSITE" id="PS00063">
    <property type="entry name" value="ALDOKETO_REDUCTASE_3"/>
    <property type="match status" value="1"/>
</dbReference>
<dbReference type="Gene3D" id="3.20.20.100">
    <property type="entry name" value="NADP-dependent oxidoreductase domain"/>
    <property type="match status" value="1"/>
</dbReference>
<dbReference type="Pfam" id="PF00248">
    <property type="entry name" value="Aldo_ket_red"/>
    <property type="match status" value="1"/>
</dbReference>
<dbReference type="PROSITE" id="PS00062">
    <property type="entry name" value="ALDOKETO_REDUCTASE_2"/>
    <property type="match status" value="1"/>
</dbReference>
<dbReference type="PANTHER" id="PTHR43827">
    <property type="entry name" value="2,5-DIKETO-D-GLUCONIC ACID REDUCTASE"/>
    <property type="match status" value="1"/>
</dbReference>
<dbReference type="EMBL" id="LAKJ01000037">
    <property type="protein sequence ID" value="KKI62710.1"/>
    <property type="molecule type" value="Genomic_DNA"/>
</dbReference>
<evidence type="ECO:0000256" key="4">
    <source>
        <dbReference type="PIRSR" id="PIRSR000097-1"/>
    </source>
</evidence>
<dbReference type="PRINTS" id="PR00069">
    <property type="entry name" value="ALDKETRDTASE"/>
</dbReference>
<dbReference type="AlphaFoldDB" id="A0A0M2NXN1"/>
<feature type="domain" description="NADP-dependent oxidoreductase" evidence="7">
    <location>
        <begin position="15"/>
        <end position="264"/>
    </location>
</feature>
<comment type="caution">
    <text evidence="8">The sequence shown here is derived from an EMBL/GenBank/DDBJ whole genome shotgun (WGS) entry which is preliminary data.</text>
</comment>
<feature type="site" description="Lowers pKa of active site Tyr" evidence="6">
    <location>
        <position position="78"/>
    </location>
</feature>
<evidence type="ECO:0000256" key="2">
    <source>
        <dbReference type="ARBA" id="ARBA00022857"/>
    </source>
</evidence>
<reference evidence="8 9" key="1">
    <citation type="submission" date="2015-03" db="EMBL/GenBank/DDBJ databases">
        <title>Genome Assembly of Staphylococcus cohnii subsp. cohnii strain G22B2.</title>
        <authorList>
            <person name="Nair G."/>
            <person name="Kaur G."/>
            <person name="Khatri I."/>
            <person name="Singh N.K."/>
            <person name="Sathyabama S."/>
            <person name="Maurya S.K."/>
            <person name="Subramanian S."/>
            <person name="Agrewala J.N."/>
            <person name="Mayilraj S."/>
        </authorList>
    </citation>
    <scope>NUCLEOTIDE SEQUENCE [LARGE SCALE GENOMIC DNA]</scope>
    <source>
        <strain evidence="8 9">G22B2</strain>
    </source>
</reference>
<dbReference type="FunFam" id="3.20.20.100:FF:000015">
    <property type="entry name" value="Oxidoreductase, aldo/keto reductase family"/>
    <property type="match status" value="1"/>
</dbReference>
<sequence>MEFVTFYNGNEMPIIGLGTFRVENNDECKKAVKHAIENGYRHIDTAMIYENEEMVGQGIAEGLASTGLERSDLFITSKLWLDDYGRNNVAEAYETSLNKLGLDYLDLYLMHWPGLDEALMIDTWQGMEDLYKNDKVKNIGVSNFNAEHLEALLAQVSIKPVINQVEFHPYLTQSELRRYLEVQNIHAESWSPLMNAQILEDDTVKSIASEINKTPAQVIIRWNIEHDVVVIPKSVTPTRIQENLNVFDFELTKAHIERLDSLNEDKRIGPNPSEYSGH</sequence>
<dbReference type="GeneID" id="58097226"/>
<dbReference type="PROSITE" id="PS00798">
    <property type="entry name" value="ALDOKETO_REDUCTASE_1"/>
    <property type="match status" value="1"/>
</dbReference>
<comment type="similarity">
    <text evidence="1">Belongs to the aldo/keto reductase family.</text>
</comment>
<accession>A0A0M2NXN1</accession>
<keyword evidence="2" id="KW-0521">NADP</keyword>
<feature type="binding site" evidence="5">
    <location>
        <position position="111"/>
    </location>
    <ligand>
        <name>substrate</name>
    </ligand>
</feature>
<evidence type="ECO:0000313" key="8">
    <source>
        <dbReference type="EMBL" id="KKI62710.1"/>
    </source>
</evidence>
<protein>
    <submittedName>
        <fullName evidence="8">Oxidoreductase of aldo/keto reductase family, subgroup 1</fullName>
    </submittedName>
</protein>
<dbReference type="Proteomes" id="UP000034455">
    <property type="component" value="Unassembled WGS sequence"/>
</dbReference>
<dbReference type="RefSeq" id="WP_019468066.1">
    <property type="nucleotide sequence ID" value="NZ_BKAS01000032.1"/>
</dbReference>
<proteinExistence type="inferred from homology"/>
<evidence type="ECO:0000313" key="9">
    <source>
        <dbReference type="Proteomes" id="UP000034455"/>
    </source>
</evidence>
<dbReference type="InterPro" id="IPR036812">
    <property type="entry name" value="NAD(P)_OxRdtase_dom_sf"/>
</dbReference>
<evidence type="ECO:0000259" key="7">
    <source>
        <dbReference type="Pfam" id="PF00248"/>
    </source>
</evidence>
<dbReference type="PANTHER" id="PTHR43827:SF3">
    <property type="entry name" value="NADP-DEPENDENT OXIDOREDUCTASE DOMAIN-CONTAINING PROTEIN"/>
    <property type="match status" value="1"/>
</dbReference>
<feature type="active site" description="Proton donor" evidence="4">
    <location>
        <position position="49"/>
    </location>
</feature>
<keyword evidence="3" id="KW-0560">Oxidoreductase</keyword>
<name>A0A0M2NXN1_STACC</name>
<dbReference type="PATRIC" id="fig|74704.6.peg.2052"/>
<gene>
    <name evidence="8" type="ORF">UF66_1995</name>
</gene>
<dbReference type="InterPro" id="IPR020471">
    <property type="entry name" value="AKR"/>
</dbReference>
<dbReference type="InterPro" id="IPR023210">
    <property type="entry name" value="NADP_OxRdtase_dom"/>
</dbReference>
<evidence type="ECO:0000256" key="1">
    <source>
        <dbReference type="ARBA" id="ARBA00007905"/>
    </source>
</evidence>
<dbReference type="InterPro" id="IPR018170">
    <property type="entry name" value="Aldo/ket_reductase_CS"/>
</dbReference>
<dbReference type="PIRSF" id="PIRSF000097">
    <property type="entry name" value="AKR"/>
    <property type="match status" value="1"/>
</dbReference>
<evidence type="ECO:0000256" key="5">
    <source>
        <dbReference type="PIRSR" id="PIRSR000097-2"/>
    </source>
</evidence>